<dbReference type="EMBL" id="AODQ01000103">
    <property type="protein sequence ID" value="EMR01600.1"/>
    <property type="molecule type" value="Genomic_DNA"/>
</dbReference>
<proteinExistence type="predicted"/>
<dbReference type="InterPro" id="IPR037079">
    <property type="entry name" value="AF2212/PG0164-like_sf"/>
</dbReference>
<gene>
    <name evidence="1" type="ORF">ADICEAN_03278</name>
</gene>
<dbReference type="Gene3D" id="2.40.30.100">
    <property type="entry name" value="AF2212/PG0164-like"/>
    <property type="match status" value="1"/>
</dbReference>
<reference evidence="1 2" key="1">
    <citation type="journal article" date="2013" name="Genome Announc.">
        <title>Draft Genome Sequence of Cesiribacter andamanensis Strain AMV16T, Isolated from a Soil Sample from a Mud Volcano in the Andaman Islands, India.</title>
        <authorList>
            <person name="Shivaji S."/>
            <person name="Ara S."/>
            <person name="Begum Z."/>
            <person name="Srinivas T.N."/>
            <person name="Singh A."/>
            <person name="Kumar Pinnaka A."/>
        </authorList>
    </citation>
    <scope>NUCLEOTIDE SEQUENCE [LARGE SCALE GENOMIC DNA]</scope>
    <source>
        <strain evidence="1 2">AMV16</strain>
    </source>
</reference>
<name>M7NIJ0_9BACT</name>
<protein>
    <recommendedName>
        <fullName evidence="3">DUF1905 domain-containing protein</fullName>
    </recommendedName>
</protein>
<dbReference type="eggNOG" id="COG4430">
    <property type="taxonomic scope" value="Bacteria"/>
</dbReference>
<accession>M7NIJ0</accession>
<dbReference type="Proteomes" id="UP000011910">
    <property type="component" value="Unassembled WGS sequence"/>
</dbReference>
<keyword evidence="2" id="KW-1185">Reference proteome</keyword>
<dbReference type="AlphaFoldDB" id="M7NIJ0"/>
<comment type="caution">
    <text evidence="1">The sequence shown here is derived from an EMBL/GenBank/DDBJ whole genome shotgun (WGS) entry which is preliminary data.</text>
</comment>
<dbReference type="Pfam" id="PF13376">
    <property type="entry name" value="OmdA"/>
    <property type="match status" value="1"/>
</dbReference>
<evidence type="ECO:0008006" key="3">
    <source>
        <dbReference type="Google" id="ProtNLM"/>
    </source>
</evidence>
<evidence type="ECO:0000313" key="2">
    <source>
        <dbReference type="Proteomes" id="UP000011910"/>
    </source>
</evidence>
<dbReference type="STRING" id="1279009.ADICEAN_03278"/>
<dbReference type="InterPro" id="IPR015018">
    <property type="entry name" value="DUF1905"/>
</dbReference>
<organism evidence="1 2">
    <name type="scientific">Cesiribacter andamanensis AMV16</name>
    <dbReference type="NCBI Taxonomy" id="1279009"/>
    <lineage>
        <taxon>Bacteria</taxon>
        <taxon>Pseudomonadati</taxon>
        <taxon>Bacteroidota</taxon>
        <taxon>Cytophagia</taxon>
        <taxon>Cytophagales</taxon>
        <taxon>Cesiribacteraceae</taxon>
        <taxon>Cesiribacter</taxon>
    </lineage>
</organism>
<evidence type="ECO:0000313" key="1">
    <source>
        <dbReference type="EMBL" id="EMR01600.1"/>
    </source>
</evidence>
<dbReference type="Pfam" id="PF08922">
    <property type="entry name" value="DUF1905"/>
    <property type="match status" value="1"/>
</dbReference>
<dbReference type="SUPFAM" id="SSF141694">
    <property type="entry name" value="AF2212/PG0164-like"/>
    <property type="match status" value="1"/>
</dbReference>
<sequence>MPMKPAPDAPLCFHTLIHRLEKLKLNYLEIPAAVVQQLGGTFNIRLQCSVNGAEAFACGLVALGEGRGYITLSSKRMKPQGLQLGQQVAVRLWADTSEFGMEVPEELAELLRQDEEGDRRFRLLPPGKQRYIIYHVSGVKSSQKRLDRALLLINNLKQLPPGKEDFRAMLGLPPREAL</sequence>